<proteinExistence type="predicted"/>
<evidence type="ECO:0000313" key="1">
    <source>
        <dbReference type="EMBL" id="CAJ1942366.1"/>
    </source>
</evidence>
<dbReference type="Proteomes" id="UP001295423">
    <property type="component" value="Unassembled WGS sequence"/>
</dbReference>
<dbReference type="Gene3D" id="3.80.10.10">
    <property type="entry name" value="Ribonuclease Inhibitor"/>
    <property type="match status" value="2"/>
</dbReference>
<dbReference type="InterPro" id="IPR053139">
    <property type="entry name" value="Surface_bspA-like"/>
</dbReference>
<name>A0AAD2CRN1_9STRA</name>
<evidence type="ECO:0008006" key="3">
    <source>
        <dbReference type="Google" id="ProtNLM"/>
    </source>
</evidence>
<dbReference type="AlphaFoldDB" id="A0AAD2CRN1"/>
<protein>
    <recommendedName>
        <fullName evidence="3">Leucine-rich repeat domain-containing protein</fullName>
    </recommendedName>
</protein>
<gene>
    <name evidence="1" type="ORF">CYCCA115_LOCUS7911</name>
</gene>
<sequence>MEETVNADQEENSNEIFVYTGQPGEEIPDNVAHVSVASSVTKIQDHDFRCWDKLVSVSISKTVQTIGESAFMECASLKKVELHRGLKVIGRYAFAECTALMDIELPDGLEEIGTGCFSKCFSLHDLFIPTTVETIEEDTFYSCVSLASVSLHDGITSIGKDAFDNCASLLALDIPRGMTRIESGTFRSCELLRKVSIPTNVTSIGEDAFTDCTSLAEIDFHEGLKHIGNMSFARCTSLSTIAFPSSLEEIESRAFWRCSSLLGFEIPSDTKGVKINEDCFMGCESLITFSISDDSVKDVATNDNIQGLVLSEFFGTKTACRNRWTDFPIHELCYHSSRTTVEELVAAFDASETLKDILGDTMGMTPFHIVATSPNPRVEIVQCLLDRYPLMALVHKDTQSKTMMDYLLTNGSSQVIPLIRLVFQTAIADRVSGWSPVWNERFDLSRHIRSMIRSDDDTKQRRKKLVFQLLEHVGQCIRKETTSLMELSLWKMKMDTTNMVGTVTDDISYRESCRLQCGADIVVDNVLEYLIDIEESKCSPALSVFPLCSLASLTE</sequence>
<dbReference type="InterPro" id="IPR026906">
    <property type="entry name" value="LRR_5"/>
</dbReference>
<reference evidence="1" key="1">
    <citation type="submission" date="2023-08" db="EMBL/GenBank/DDBJ databases">
        <authorList>
            <person name="Audoor S."/>
            <person name="Bilcke G."/>
        </authorList>
    </citation>
    <scope>NUCLEOTIDE SEQUENCE</scope>
</reference>
<dbReference type="PANTHER" id="PTHR45661:SF3">
    <property type="entry name" value="IG-LIKE DOMAIN-CONTAINING PROTEIN"/>
    <property type="match status" value="1"/>
</dbReference>
<dbReference type="EMBL" id="CAKOGP040001112">
    <property type="protein sequence ID" value="CAJ1942366.1"/>
    <property type="molecule type" value="Genomic_DNA"/>
</dbReference>
<dbReference type="SUPFAM" id="SSF52058">
    <property type="entry name" value="L domain-like"/>
    <property type="match status" value="1"/>
</dbReference>
<keyword evidence="2" id="KW-1185">Reference proteome</keyword>
<organism evidence="1 2">
    <name type="scientific">Cylindrotheca closterium</name>
    <dbReference type="NCBI Taxonomy" id="2856"/>
    <lineage>
        <taxon>Eukaryota</taxon>
        <taxon>Sar</taxon>
        <taxon>Stramenopiles</taxon>
        <taxon>Ochrophyta</taxon>
        <taxon>Bacillariophyta</taxon>
        <taxon>Bacillariophyceae</taxon>
        <taxon>Bacillariophycidae</taxon>
        <taxon>Bacillariales</taxon>
        <taxon>Bacillariaceae</taxon>
        <taxon>Cylindrotheca</taxon>
    </lineage>
</organism>
<comment type="caution">
    <text evidence="1">The sequence shown here is derived from an EMBL/GenBank/DDBJ whole genome shotgun (WGS) entry which is preliminary data.</text>
</comment>
<dbReference type="PANTHER" id="PTHR45661">
    <property type="entry name" value="SURFACE ANTIGEN"/>
    <property type="match status" value="1"/>
</dbReference>
<accession>A0AAD2CRN1</accession>
<evidence type="ECO:0000313" key="2">
    <source>
        <dbReference type="Proteomes" id="UP001295423"/>
    </source>
</evidence>
<dbReference type="Pfam" id="PF13306">
    <property type="entry name" value="LRR_5"/>
    <property type="match status" value="1"/>
</dbReference>
<dbReference type="InterPro" id="IPR032675">
    <property type="entry name" value="LRR_dom_sf"/>
</dbReference>